<name>A0A6A5RU72_9PLEO</name>
<dbReference type="Proteomes" id="UP000800082">
    <property type="component" value="Unassembled WGS sequence"/>
</dbReference>
<dbReference type="RefSeq" id="XP_033450816.1">
    <property type="nucleotide sequence ID" value="XM_033597909.1"/>
</dbReference>
<accession>A0A6A5RU72</accession>
<proteinExistence type="predicted"/>
<keyword evidence="2" id="KW-1133">Transmembrane helix</keyword>
<feature type="region of interest" description="Disordered" evidence="1">
    <location>
        <begin position="85"/>
        <end position="104"/>
    </location>
</feature>
<protein>
    <submittedName>
        <fullName evidence="3">Uncharacterized protein</fullName>
    </submittedName>
</protein>
<keyword evidence="2" id="KW-0812">Transmembrane</keyword>
<evidence type="ECO:0000256" key="2">
    <source>
        <dbReference type="SAM" id="Phobius"/>
    </source>
</evidence>
<dbReference type="OrthoDB" id="5322539at2759"/>
<keyword evidence="2" id="KW-0472">Membrane</keyword>
<evidence type="ECO:0000256" key="1">
    <source>
        <dbReference type="SAM" id="MobiDB-lite"/>
    </source>
</evidence>
<gene>
    <name evidence="3" type="ORF">M421DRAFT_91070</name>
</gene>
<organism evidence="3 4">
    <name type="scientific">Didymella exigua CBS 183.55</name>
    <dbReference type="NCBI Taxonomy" id="1150837"/>
    <lineage>
        <taxon>Eukaryota</taxon>
        <taxon>Fungi</taxon>
        <taxon>Dikarya</taxon>
        <taxon>Ascomycota</taxon>
        <taxon>Pezizomycotina</taxon>
        <taxon>Dothideomycetes</taxon>
        <taxon>Pleosporomycetidae</taxon>
        <taxon>Pleosporales</taxon>
        <taxon>Pleosporineae</taxon>
        <taxon>Didymellaceae</taxon>
        <taxon>Didymella</taxon>
    </lineage>
</organism>
<evidence type="ECO:0000313" key="4">
    <source>
        <dbReference type="Proteomes" id="UP000800082"/>
    </source>
</evidence>
<dbReference type="GeneID" id="54355576"/>
<feature type="compositionally biased region" description="Basic and acidic residues" evidence="1">
    <location>
        <begin position="167"/>
        <end position="177"/>
    </location>
</feature>
<sequence length="177" mass="19247">MNEVLANITISALTLNTWYSIVNGTDSRVVNVYHFQRHLNFFLPYGLCLLFTLPIVAMGLLAFRHNGVWADRGGDGCSIGLPRWSRERAQGPEGTQASAPGGTAYRDVELNESGEDIALMRISQERGLAGDEDPASSQAGVVSRFETYNAGVIPSRRAGFGTASETKPLRRGEKLDS</sequence>
<feature type="transmembrane region" description="Helical" evidence="2">
    <location>
        <begin position="42"/>
        <end position="63"/>
    </location>
</feature>
<dbReference type="AlphaFoldDB" id="A0A6A5RU72"/>
<evidence type="ECO:0000313" key="3">
    <source>
        <dbReference type="EMBL" id="KAF1930568.1"/>
    </source>
</evidence>
<keyword evidence="4" id="KW-1185">Reference proteome</keyword>
<feature type="region of interest" description="Disordered" evidence="1">
    <location>
        <begin position="156"/>
        <end position="177"/>
    </location>
</feature>
<reference evidence="3" key="1">
    <citation type="journal article" date="2020" name="Stud. Mycol.">
        <title>101 Dothideomycetes genomes: a test case for predicting lifestyles and emergence of pathogens.</title>
        <authorList>
            <person name="Haridas S."/>
            <person name="Albert R."/>
            <person name="Binder M."/>
            <person name="Bloem J."/>
            <person name="Labutti K."/>
            <person name="Salamov A."/>
            <person name="Andreopoulos B."/>
            <person name="Baker S."/>
            <person name="Barry K."/>
            <person name="Bills G."/>
            <person name="Bluhm B."/>
            <person name="Cannon C."/>
            <person name="Castanera R."/>
            <person name="Culley D."/>
            <person name="Daum C."/>
            <person name="Ezra D."/>
            <person name="Gonzalez J."/>
            <person name="Henrissat B."/>
            <person name="Kuo A."/>
            <person name="Liang C."/>
            <person name="Lipzen A."/>
            <person name="Lutzoni F."/>
            <person name="Magnuson J."/>
            <person name="Mondo S."/>
            <person name="Nolan M."/>
            <person name="Ohm R."/>
            <person name="Pangilinan J."/>
            <person name="Park H.-J."/>
            <person name="Ramirez L."/>
            <person name="Alfaro M."/>
            <person name="Sun H."/>
            <person name="Tritt A."/>
            <person name="Yoshinaga Y."/>
            <person name="Zwiers L.-H."/>
            <person name="Turgeon B."/>
            <person name="Goodwin S."/>
            <person name="Spatafora J."/>
            <person name="Crous P."/>
            <person name="Grigoriev I."/>
        </authorList>
    </citation>
    <scope>NUCLEOTIDE SEQUENCE</scope>
    <source>
        <strain evidence="3">CBS 183.55</strain>
    </source>
</reference>
<dbReference type="EMBL" id="ML978963">
    <property type="protein sequence ID" value="KAF1930568.1"/>
    <property type="molecule type" value="Genomic_DNA"/>
</dbReference>